<feature type="domain" description="Fibronectin type-III" evidence="13">
    <location>
        <begin position="888"/>
        <end position="989"/>
    </location>
</feature>
<feature type="compositionally biased region" description="Low complexity" evidence="10">
    <location>
        <begin position="628"/>
        <end position="644"/>
    </location>
</feature>
<dbReference type="GO" id="GO:0016020">
    <property type="term" value="C:membrane"/>
    <property type="evidence" value="ECO:0007669"/>
    <property type="project" value="UniProtKB-SubCell"/>
</dbReference>
<organism evidence="14">
    <name type="scientific">Hirondellea gigas</name>
    <dbReference type="NCBI Taxonomy" id="1518452"/>
    <lineage>
        <taxon>Eukaryota</taxon>
        <taxon>Metazoa</taxon>
        <taxon>Ecdysozoa</taxon>
        <taxon>Arthropoda</taxon>
        <taxon>Crustacea</taxon>
        <taxon>Multicrustacea</taxon>
        <taxon>Malacostraca</taxon>
        <taxon>Eumalacostraca</taxon>
        <taxon>Peracarida</taxon>
        <taxon>Amphipoda</taxon>
        <taxon>Amphilochidea</taxon>
        <taxon>Lysianassida</taxon>
        <taxon>Lysianassidira</taxon>
        <taxon>Lysianassoidea</taxon>
        <taxon>Lysianassidae</taxon>
        <taxon>Hirondellea</taxon>
    </lineage>
</organism>
<dbReference type="SMART" id="SM00408">
    <property type="entry name" value="IGc2"/>
    <property type="match status" value="4"/>
</dbReference>
<feature type="domain" description="Fibronectin type-III" evidence="13">
    <location>
        <begin position="650"/>
        <end position="760"/>
    </location>
</feature>
<feature type="compositionally biased region" description="Pro residues" evidence="10">
    <location>
        <begin position="1525"/>
        <end position="1537"/>
    </location>
</feature>
<evidence type="ECO:0000256" key="5">
    <source>
        <dbReference type="ARBA" id="ARBA00022989"/>
    </source>
</evidence>
<keyword evidence="9" id="KW-0393">Immunoglobulin domain</keyword>
<dbReference type="Gene3D" id="2.60.40.10">
    <property type="entry name" value="Immunoglobulins"/>
    <property type="match status" value="10"/>
</dbReference>
<feature type="domain" description="Fibronectin type-III" evidence="13">
    <location>
        <begin position="1206"/>
        <end position="1300"/>
    </location>
</feature>
<feature type="compositionally biased region" description="Pro residues" evidence="10">
    <location>
        <begin position="1565"/>
        <end position="1574"/>
    </location>
</feature>
<sequence>MLTVLANNSNNSNNNDSFNRKTAQLAMLVTKASSNGDHYINVINNKNIHRIKYHNASITKMPNGDGIDTAGSVSMTQGAITTRAKRKTISSTTMKSSASIRSIFLLLLFFIVSLSTTTMTAAASGVATASTYIPGLKFEVQPSDTIVRRFGPAWLHCSVTLTGGREASMNNHPHSSLTLRNAPDTDADATVAWIKDGSVMNLQRDTRRHQLDNNSLFIEAVSVPRGGGGMGDSSGRSDEGLYQCRATVTDLGTILSIPARLSVARLTKFTQNPVDLSAYEGEKAFFSCSVNLDPHHPTPSWGHAHHHGDYWGAAETLGGGRWGTWRGGGGDDSVEVTWHRNDVPLVLDSRMMVLPSGALEISDLVLNDAGKYHCHVTSHSKTKVSDSASLLVLEAYALRDTTAPRFIATPGPKVVNQGQNLTLDCAANGYPEPSIVWLKDGATITVRKGGRWQKLGNSNSIHMTAVRLEDAGSYMCRAENRLDSTDAVAHLTVRVPPRIANPAPPVVVSRPREDVQLQCDIQGVPAPSITWYKNGELILYSEYFQLIGGHDLKILGLVEGDAGMYQCFGRNVAGIVQASTRLLLATPLLQPEENSNSSSTTNNKFSLNYNNNYLTNTDNVNKGDMKLSGNYGNGASSSSGNHGNVALPSTPRNVAVVTASNRYVTLRWEAPEVNNDVVGGYLLYYRRKHSNRERIWTVNALPSSSSVSGITVDEYRTQINQLSPGTTYLIRVAARVATGGDDGTPRDTSMFGDGPETPPLHHVVGDSSDPLEVTTKPDLDLPPVPRNLTVTPVSSTQLGVRWEPPEELGGVAPITGYKLFYMKVGSVQEEHVYLPVVLGLPPPSQHQLHGLQQYTQYSVWLLATNRHGDGNAPREVVARTFSDVPSAIPQNLRVEAASTRSLIIQWEAPPLEHQNGVITGYKIRFRERRGGAGGGGPGGGGTRTPDGSMRLYALNGLKKATGYSVKISALTVNGSGPVSPWIHAATFSNDLDESSVPGKPTALVANPKSTSITIRWNPPSTGAGGSTLVRGYTIGWGPGIPDVYTKIVDASKRRFIIDGLTANSEYVLSVRGFNNIGDGQPVYEQVNTRPPDPEPQHRLRTPFGVKADVMTSFSVALSWTDGTLNSNQFMGDRGYYMVRYTTYASASSSSPRYKYLNVSAVTTCLIDHLKPATMYEFTVKTVKGNRESRWSLVAANTTLEAKPSSPPRDVTVVTIRNQPYTVAFNWQPPRQGNGRITGYLIFYTTDPSLQWGVEQVSGDRLTWGLSSLTPQTTYYYKLQAKNIKGYSPFTTISNFTTLPGGGGPASSPPGGSLFVKESSLLVMIVTAVVTVLLLLVGAVFFVMLYCKRKLPDHAARGGDTCGGGAGANSTGTMKSTKLTEVSQPPDLWIHHDRLELKSLDNHNHHPPHHHHHHHHHGSRTSSPTAMQSTTVLSHADPNDLDDKNTTYTSTSTLDRRTPYHSTYLTGGEALSEDETERLLNRRSFRPKPFHATSPEHVVGGSTSSSVYSDGTLGRSGLVGGGGVPSIPPSHPPVPPPAAAAAAAAAGGGHHYCHDPPYATAGSPLDPLPPPPPPSLLGGMGVMAPSSSSSGLHPLYSESNTLGKQASAGKSSNTPGGPLRSFSTPAPPVHSAPTTPHPKHYGGLHAPSSPFKKLPPSGCPLGPPTAAPPVGGRRVLPPIGRVDSLPEEEDRVGCEMVGGVSTEELSQEMANLEGLMKDLSAITASQFSC</sequence>
<evidence type="ECO:0000256" key="1">
    <source>
        <dbReference type="ARBA" id="ARBA00004479"/>
    </source>
</evidence>
<keyword evidence="4" id="KW-0677">Repeat</keyword>
<dbReference type="PROSITE" id="PS50853">
    <property type="entry name" value="FN3"/>
    <property type="match status" value="6"/>
</dbReference>
<feature type="compositionally biased region" description="Basic residues" evidence="10">
    <location>
        <begin position="1404"/>
        <end position="1418"/>
    </location>
</feature>
<dbReference type="InterPro" id="IPR013783">
    <property type="entry name" value="Ig-like_fold"/>
</dbReference>
<dbReference type="PROSITE" id="PS50835">
    <property type="entry name" value="IG_LIKE"/>
    <property type="match status" value="4"/>
</dbReference>
<dbReference type="Pfam" id="PF13927">
    <property type="entry name" value="Ig_3"/>
    <property type="match status" value="1"/>
</dbReference>
<evidence type="ECO:0000313" key="14">
    <source>
        <dbReference type="EMBL" id="LAC20965.1"/>
    </source>
</evidence>
<comment type="similarity">
    <text evidence="2">Belongs to the immunoglobulin superfamily. DCC family.</text>
</comment>
<feature type="domain" description="Ig-like" evidence="12">
    <location>
        <begin position="258"/>
        <end position="385"/>
    </location>
</feature>
<reference evidence="14" key="1">
    <citation type="submission" date="2017-11" db="EMBL/GenBank/DDBJ databases">
        <title>The sensing device of the deep-sea amphipod.</title>
        <authorList>
            <person name="Kobayashi H."/>
            <person name="Nagahama T."/>
            <person name="Arai W."/>
            <person name="Sasagawa Y."/>
            <person name="Umeda M."/>
            <person name="Hayashi T."/>
            <person name="Nikaido I."/>
            <person name="Watanabe H."/>
            <person name="Oguri K."/>
            <person name="Kitazato H."/>
            <person name="Fujioka K."/>
            <person name="Kido Y."/>
            <person name="Takami H."/>
        </authorList>
    </citation>
    <scope>NUCLEOTIDE SEQUENCE</scope>
    <source>
        <tissue evidence="14">Whole body</tissue>
    </source>
</reference>
<dbReference type="InterPro" id="IPR003598">
    <property type="entry name" value="Ig_sub2"/>
</dbReference>
<dbReference type="EMBL" id="IACT01001624">
    <property type="protein sequence ID" value="LAC20965.1"/>
    <property type="molecule type" value="mRNA"/>
</dbReference>
<dbReference type="GO" id="GO:0030154">
    <property type="term" value="P:cell differentiation"/>
    <property type="evidence" value="ECO:0007669"/>
    <property type="project" value="UniProtKB-ARBA"/>
</dbReference>
<name>A0A6A7FSF1_9CRUS</name>
<dbReference type="Pfam" id="PF07679">
    <property type="entry name" value="I-set"/>
    <property type="match status" value="2"/>
</dbReference>
<feature type="compositionally biased region" description="Polar residues" evidence="10">
    <location>
        <begin position="1368"/>
        <end position="1379"/>
    </location>
</feature>
<feature type="region of interest" description="Disordered" evidence="10">
    <location>
        <begin position="1356"/>
        <end position="1379"/>
    </location>
</feature>
<feature type="transmembrane region" description="Helical" evidence="11">
    <location>
        <begin position="1320"/>
        <end position="1346"/>
    </location>
</feature>
<evidence type="ECO:0000256" key="8">
    <source>
        <dbReference type="ARBA" id="ARBA00023180"/>
    </source>
</evidence>
<dbReference type="GO" id="GO:0098609">
    <property type="term" value="P:cell-cell adhesion"/>
    <property type="evidence" value="ECO:0007669"/>
    <property type="project" value="TreeGrafter"/>
</dbReference>
<feature type="domain" description="Ig-like" evidence="12">
    <location>
        <begin position="497"/>
        <end position="583"/>
    </location>
</feature>
<feature type="domain" description="Fibronectin type-III" evidence="13">
    <location>
        <begin position="784"/>
        <end position="887"/>
    </location>
</feature>
<dbReference type="InterPro" id="IPR003599">
    <property type="entry name" value="Ig_sub"/>
</dbReference>
<dbReference type="Pfam" id="PF00041">
    <property type="entry name" value="fn3"/>
    <property type="match status" value="6"/>
</dbReference>
<proteinExistence type="evidence at transcript level"/>
<evidence type="ECO:0000256" key="7">
    <source>
        <dbReference type="ARBA" id="ARBA00023157"/>
    </source>
</evidence>
<feature type="transmembrane region" description="Helical" evidence="11">
    <location>
        <begin position="103"/>
        <end position="127"/>
    </location>
</feature>
<dbReference type="FunFam" id="2.60.40.10:FF:000032">
    <property type="entry name" value="palladin isoform X1"/>
    <property type="match status" value="2"/>
</dbReference>
<dbReference type="InterPro" id="IPR010560">
    <property type="entry name" value="Neogenin_C"/>
</dbReference>
<feature type="region of interest" description="Disordered" evidence="10">
    <location>
        <begin position="1554"/>
        <end position="1655"/>
    </location>
</feature>
<evidence type="ECO:0000256" key="3">
    <source>
        <dbReference type="ARBA" id="ARBA00022692"/>
    </source>
</evidence>
<dbReference type="SMART" id="SM00060">
    <property type="entry name" value="FN3"/>
    <property type="match status" value="6"/>
</dbReference>
<evidence type="ECO:0000256" key="2">
    <source>
        <dbReference type="ARBA" id="ARBA00009588"/>
    </source>
</evidence>
<dbReference type="FunFam" id="2.60.40.10:FF:000028">
    <property type="entry name" value="Neuronal cell adhesion molecule"/>
    <property type="match status" value="1"/>
</dbReference>
<accession>A0A6A7FSF1</accession>
<dbReference type="SMART" id="SM00409">
    <property type="entry name" value="IG"/>
    <property type="match status" value="4"/>
</dbReference>
<evidence type="ECO:0000259" key="12">
    <source>
        <dbReference type="PROSITE" id="PS50835"/>
    </source>
</evidence>
<evidence type="ECO:0000256" key="9">
    <source>
        <dbReference type="ARBA" id="ARBA00023319"/>
    </source>
</evidence>
<feature type="domain" description="Fibronectin type-III" evidence="13">
    <location>
        <begin position="1101"/>
        <end position="1201"/>
    </location>
</feature>
<evidence type="ECO:0000256" key="10">
    <source>
        <dbReference type="SAM" id="MobiDB-lite"/>
    </source>
</evidence>
<dbReference type="InterPro" id="IPR036116">
    <property type="entry name" value="FN3_sf"/>
</dbReference>
<dbReference type="Pfam" id="PF06583">
    <property type="entry name" value="Neogenin_C"/>
    <property type="match status" value="2"/>
</dbReference>
<feature type="region of interest" description="Disordered" evidence="10">
    <location>
        <begin position="624"/>
        <end position="648"/>
    </location>
</feature>
<keyword evidence="7" id="KW-1015">Disulfide bond</keyword>
<feature type="compositionally biased region" description="Low complexity" evidence="10">
    <location>
        <begin position="1497"/>
        <end position="1510"/>
    </location>
</feature>
<feature type="region of interest" description="Disordered" evidence="10">
    <location>
        <begin position="1399"/>
        <end position="1541"/>
    </location>
</feature>
<keyword evidence="6 11" id="KW-0472">Membrane</keyword>
<keyword evidence="3 11" id="KW-0812">Transmembrane</keyword>
<keyword evidence="5 11" id="KW-1133">Transmembrane helix</keyword>
<evidence type="ECO:0000259" key="13">
    <source>
        <dbReference type="PROSITE" id="PS50853"/>
    </source>
</evidence>
<evidence type="ECO:0000256" key="6">
    <source>
        <dbReference type="ARBA" id="ARBA00023136"/>
    </source>
</evidence>
<dbReference type="InterPro" id="IPR036179">
    <property type="entry name" value="Ig-like_dom_sf"/>
</dbReference>
<dbReference type="InterPro" id="IPR007110">
    <property type="entry name" value="Ig-like_dom"/>
</dbReference>
<evidence type="ECO:0000256" key="11">
    <source>
        <dbReference type="SAM" id="Phobius"/>
    </source>
</evidence>
<dbReference type="GO" id="GO:0009653">
    <property type="term" value="P:anatomical structure morphogenesis"/>
    <property type="evidence" value="ECO:0007669"/>
    <property type="project" value="UniProtKB-ARBA"/>
</dbReference>
<comment type="subcellular location">
    <subcellularLocation>
        <location evidence="1">Membrane</location>
        <topology evidence="1">Single-pass type I membrane protein</topology>
    </subcellularLocation>
</comment>
<dbReference type="PANTHER" id="PTHR44170">
    <property type="entry name" value="PROTEIN SIDEKICK"/>
    <property type="match status" value="1"/>
</dbReference>
<dbReference type="InterPro" id="IPR013098">
    <property type="entry name" value="Ig_I-set"/>
</dbReference>
<dbReference type="CDD" id="cd00063">
    <property type="entry name" value="FN3"/>
    <property type="match status" value="6"/>
</dbReference>
<feature type="domain" description="Ig-like" evidence="12">
    <location>
        <begin position="134"/>
        <end position="256"/>
    </location>
</feature>
<protein>
    <submittedName>
        <fullName evidence="14">Neogenin</fullName>
    </submittedName>
</protein>
<dbReference type="SUPFAM" id="SSF49265">
    <property type="entry name" value="Fibronectin type III"/>
    <property type="match status" value="4"/>
</dbReference>
<dbReference type="InterPro" id="IPR003961">
    <property type="entry name" value="FN3_dom"/>
</dbReference>
<dbReference type="PANTHER" id="PTHR44170:SF54">
    <property type="entry name" value="FI24025P1"/>
    <property type="match status" value="1"/>
</dbReference>
<evidence type="ECO:0000256" key="4">
    <source>
        <dbReference type="ARBA" id="ARBA00022737"/>
    </source>
</evidence>
<feature type="domain" description="Fibronectin type-III" evidence="13">
    <location>
        <begin position="996"/>
        <end position="1092"/>
    </location>
</feature>
<keyword evidence="8" id="KW-0325">Glycoprotein</keyword>
<feature type="domain" description="Ig-like" evidence="12">
    <location>
        <begin position="404"/>
        <end position="492"/>
    </location>
</feature>
<dbReference type="SUPFAM" id="SSF48726">
    <property type="entry name" value="Immunoglobulin"/>
    <property type="match status" value="3"/>
</dbReference>
<feature type="compositionally biased region" description="Polar residues" evidence="10">
    <location>
        <begin position="1596"/>
        <end position="1614"/>
    </location>
</feature>
<feature type="compositionally biased region" description="Polar residues" evidence="10">
    <location>
        <begin position="1419"/>
        <end position="1432"/>
    </location>
</feature>